<keyword evidence="18" id="KW-1185">Reference proteome</keyword>
<dbReference type="PRINTS" id="PR01050">
    <property type="entry name" value="PYRUVTKNASE"/>
</dbReference>
<evidence type="ECO:0000256" key="14">
    <source>
        <dbReference type="RuleBase" id="RU000504"/>
    </source>
</evidence>
<evidence type="ECO:0000256" key="5">
    <source>
        <dbReference type="ARBA" id="ARBA00022679"/>
    </source>
</evidence>
<keyword evidence="11 14" id="KW-0324">Glycolysis</keyword>
<feature type="domain" description="Pyruvate kinase barrel" evidence="15">
    <location>
        <begin position="114"/>
        <end position="386"/>
    </location>
</feature>
<evidence type="ECO:0000256" key="4">
    <source>
        <dbReference type="ARBA" id="ARBA00012142"/>
    </source>
</evidence>
<dbReference type="PANTHER" id="PTHR11817">
    <property type="entry name" value="PYRUVATE KINASE"/>
    <property type="match status" value="1"/>
</dbReference>
<sequence>MHTGQMLLEEPVRLASVLAPPKIKFFPSLTKIVGTLGPRSRSVETLEACLKAGMSVARFDFSGSNAEYHQETLDNLRIAVSNIKKPCADITPFWNALLVSEFSKLHFVLRHVPCLVMLDTVGPELQVCNTSGEPIELKSGNNVTLTPDGSRVPSAEVLPINISDLAKAVKKGDTVFIGQYLFTGSESTSVWLEVVDTVGDDVNCLVKNSATLAGSIFTMHVSQVSINLPTLGSRDKQVISSWALQNNVDIISLSYTRHAEDVRELREFLRSQNLHYTQIYAKIENFEGFEHFDEILQEADGIILSRGNLGIDLPPEKVFIYQKTAVKKCNMAGKPAIITRVVDSMVDNLRPTRAEATDVANAVLDGTDGILLGAETLRGLYPVETIRTVGQICSEAESVYNQAHQFKKIIQYVGEPMSHEESVASSAVRAAVKVKASVIIAFTTTGTAPRLVAKYRPPMPVLALVFPQEKIDSLNSNALSTIKARQCQALRGIYPILAISSSGEINLKEEVALKLALDYGRSVGILKPYDRAVIFEKIGDSAVVKIVEFEDS</sequence>
<keyword evidence="5 14" id="KW-0808">Transferase</keyword>
<comment type="cofactor">
    <cofactor evidence="1">
        <name>K(+)</name>
        <dbReference type="ChEBI" id="CHEBI:29103"/>
    </cofactor>
</comment>
<dbReference type="Proteomes" id="UP000734854">
    <property type="component" value="Unassembled WGS sequence"/>
</dbReference>
<dbReference type="InterPro" id="IPR015813">
    <property type="entry name" value="Pyrv/PenolPyrv_kinase-like_dom"/>
</dbReference>
<evidence type="ECO:0000256" key="9">
    <source>
        <dbReference type="ARBA" id="ARBA00022840"/>
    </source>
</evidence>
<comment type="pathway">
    <text evidence="2 14">Carbohydrate degradation; glycolysis; pyruvate from D-glyceraldehyde 3-phosphate: step 5/5.</text>
</comment>
<dbReference type="AlphaFoldDB" id="A0A8J5KIP4"/>
<dbReference type="GO" id="GO:0005524">
    <property type="term" value="F:ATP binding"/>
    <property type="evidence" value="ECO:0007669"/>
    <property type="project" value="UniProtKB-KW"/>
</dbReference>
<evidence type="ECO:0000256" key="6">
    <source>
        <dbReference type="ARBA" id="ARBA00022723"/>
    </source>
</evidence>
<dbReference type="Gene3D" id="3.20.20.60">
    <property type="entry name" value="Phosphoenolpyruvate-binding domains"/>
    <property type="match status" value="1"/>
</dbReference>
<dbReference type="SUPFAM" id="SSF50800">
    <property type="entry name" value="PK beta-barrel domain-like"/>
    <property type="match status" value="1"/>
</dbReference>
<proteinExistence type="inferred from homology"/>
<dbReference type="InterPro" id="IPR015806">
    <property type="entry name" value="Pyrv_Knase_insert_dom_sf"/>
</dbReference>
<dbReference type="EC" id="2.7.1.40" evidence="4 14"/>
<evidence type="ECO:0000256" key="12">
    <source>
        <dbReference type="ARBA" id="ARBA00023317"/>
    </source>
</evidence>
<evidence type="ECO:0000313" key="18">
    <source>
        <dbReference type="Proteomes" id="UP000734854"/>
    </source>
</evidence>
<evidence type="ECO:0000256" key="10">
    <source>
        <dbReference type="ARBA" id="ARBA00022842"/>
    </source>
</evidence>
<evidence type="ECO:0000256" key="7">
    <source>
        <dbReference type="ARBA" id="ARBA00022741"/>
    </source>
</evidence>
<evidence type="ECO:0000256" key="2">
    <source>
        <dbReference type="ARBA" id="ARBA00004997"/>
    </source>
</evidence>
<organism evidence="17 18">
    <name type="scientific">Zingiber officinale</name>
    <name type="common">Ginger</name>
    <name type="synonym">Amomum zingiber</name>
    <dbReference type="NCBI Taxonomy" id="94328"/>
    <lineage>
        <taxon>Eukaryota</taxon>
        <taxon>Viridiplantae</taxon>
        <taxon>Streptophyta</taxon>
        <taxon>Embryophyta</taxon>
        <taxon>Tracheophyta</taxon>
        <taxon>Spermatophyta</taxon>
        <taxon>Magnoliopsida</taxon>
        <taxon>Liliopsida</taxon>
        <taxon>Zingiberales</taxon>
        <taxon>Zingiberaceae</taxon>
        <taxon>Zingiber</taxon>
    </lineage>
</organism>
<feature type="domain" description="Pyruvate kinase barrel" evidence="15">
    <location>
        <begin position="30"/>
        <end position="88"/>
    </location>
</feature>
<dbReference type="Pfam" id="PF00224">
    <property type="entry name" value="PK"/>
    <property type="match status" value="2"/>
</dbReference>
<dbReference type="FunFam" id="2.40.33.10:FF:000004">
    <property type="entry name" value="Pyruvate kinase"/>
    <property type="match status" value="1"/>
</dbReference>
<keyword evidence="9" id="KW-0067">ATP-binding</keyword>
<evidence type="ECO:0000256" key="13">
    <source>
        <dbReference type="ARBA" id="ARBA00048152"/>
    </source>
</evidence>
<dbReference type="Gene3D" id="2.40.33.10">
    <property type="entry name" value="PK beta-barrel domain-like"/>
    <property type="match status" value="1"/>
</dbReference>
<dbReference type="InterPro" id="IPR011037">
    <property type="entry name" value="Pyrv_Knase-like_insert_dom_sf"/>
</dbReference>
<dbReference type="SUPFAM" id="SSF51621">
    <property type="entry name" value="Phosphoenolpyruvate/pyruvate domain"/>
    <property type="match status" value="1"/>
</dbReference>
<keyword evidence="10 14" id="KW-0460">Magnesium</keyword>
<protein>
    <recommendedName>
        <fullName evidence="4 14">Pyruvate kinase</fullName>
        <ecNumber evidence="4 14">2.7.1.40</ecNumber>
    </recommendedName>
</protein>
<evidence type="ECO:0000256" key="3">
    <source>
        <dbReference type="ARBA" id="ARBA00008663"/>
    </source>
</evidence>
<name>A0A8J5KIP4_ZINOF</name>
<evidence type="ECO:0000313" key="17">
    <source>
        <dbReference type="EMBL" id="KAG6482194.1"/>
    </source>
</evidence>
<dbReference type="InterPro" id="IPR015795">
    <property type="entry name" value="Pyrv_Knase_C"/>
</dbReference>
<keyword evidence="7" id="KW-0547">Nucleotide-binding</keyword>
<keyword evidence="12" id="KW-0670">Pyruvate</keyword>
<dbReference type="EMBL" id="JACMSC010000016">
    <property type="protein sequence ID" value="KAG6482194.1"/>
    <property type="molecule type" value="Genomic_DNA"/>
</dbReference>
<dbReference type="InterPro" id="IPR036918">
    <property type="entry name" value="Pyrv_Knase_C_sf"/>
</dbReference>
<dbReference type="InterPro" id="IPR040442">
    <property type="entry name" value="Pyrv_kinase-like_dom_sf"/>
</dbReference>
<evidence type="ECO:0000259" key="16">
    <source>
        <dbReference type="Pfam" id="PF02887"/>
    </source>
</evidence>
<dbReference type="Gene3D" id="3.40.1380.20">
    <property type="entry name" value="Pyruvate kinase, C-terminal domain"/>
    <property type="match status" value="1"/>
</dbReference>
<reference evidence="17 18" key="1">
    <citation type="submission" date="2020-08" db="EMBL/GenBank/DDBJ databases">
        <title>Plant Genome Project.</title>
        <authorList>
            <person name="Zhang R.-G."/>
        </authorList>
    </citation>
    <scope>NUCLEOTIDE SEQUENCE [LARGE SCALE GENOMIC DNA]</scope>
    <source>
        <tissue evidence="17">Rhizome</tissue>
    </source>
</reference>
<evidence type="ECO:0000259" key="15">
    <source>
        <dbReference type="Pfam" id="PF00224"/>
    </source>
</evidence>
<dbReference type="SUPFAM" id="SSF52935">
    <property type="entry name" value="PK C-terminal domain-like"/>
    <property type="match status" value="1"/>
</dbReference>
<dbReference type="GO" id="GO:0016301">
    <property type="term" value="F:kinase activity"/>
    <property type="evidence" value="ECO:0007669"/>
    <property type="project" value="UniProtKB-KW"/>
</dbReference>
<comment type="caution">
    <text evidence="17">The sequence shown here is derived from an EMBL/GenBank/DDBJ whole genome shotgun (WGS) entry which is preliminary data.</text>
</comment>
<evidence type="ECO:0000256" key="11">
    <source>
        <dbReference type="ARBA" id="ARBA00023152"/>
    </source>
</evidence>
<comment type="similarity">
    <text evidence="3 14">Belongs to the pyruvate kinase family.</text>
</comment>
<dbReference type="GO" id="GO:0000287">
    <property type="term" value="F:magnesium ion binding"/>
    <property type="evidence" value="ECO:0007669"/>
    <property type="project" value="InterPro"/>
</dbReference>
<dbReference type="InterPro" id="IPR001697">
    <property type="entry name" value="Pyr_Knase"/>
</dbReference>
<comment type="catalytic activity">
    <reaction evidence="13 14">
        <text>pyruvate + ATP = phosphoenolpyruvate + ADP + H(+)</text>
        <dbReference type="Rhea" id="RHEA:18157"/>
        <dbReference type="ChEBI" id="CHEBI:15361"/>
        <dbReference type="ChEBI" id="CHEBI:15378"/>
        <dbReference type="ChEBI" id="CHEBI:30616"/>
        <dbReference type="ChEBI" id="CHEBI:58702"/>
        <dbReference type="ChEBI" id="CHEBI:456216"/>
        <dbReference type="EC" id="2.7.1.40"/>
    </reaction>
</comment>
<dbReference type="GO" id="GO:0030955">
    <property type="term" value="F:potassium ion binding"/>
    <property type="evidence" value="ECO:0007669"/>
    <property type="project" value="InterPro"/>
</dbReference>
<dbReference type="UniPathway" id="UPA00109">
    <property type="reaction ID" value="UER00188"/>
</dbReference>
<feature type="domain" description="Pyruvate kinase C-terminal" evidence="16">
    <location>
        <begin position="421"/>
        <end position="537"/>
    </location>
</feature>
<dbReference type="GO" id="GO:0004743">
    <property type="term" value="F:pyruvate kinase activity"/>
    <property type="evidence" value="ECO:0007669"/>
    <property type="project" value="UniProtKB-EC"/>
</dbReference>
<accession>A0A8J5KIP4</accession>
<keyword evidence="8 14" id="KW-0418">Kinase</keyword>
<evidence type="ECO:0000256" key="1">
    <source>
        <dbReference type="ARBA" id="ARBA00001958"/>
    </source>
</evidence>
<evidence type="ECO:0000256" key="8">
    <source>
        <dbReference type="ARBA" id="ARBA00022777"/>
    </source>
</evidence>
<keyword evidence="6" id="KW-0479">Metal-binding</keyword>
<dbReference type="Pfam" id="PF02887">
    <property type="entry name" value="PK_C"/>
    <property type="match status" value="1"/>
</dbReference>
<dbReference type="InterPro" id="IPR015793">
    <property type="entry name" value="Pyrv_Knase_brl"/>
</dbReference>
<gene>
    <name evidence="17" type="ORF">ZIOFF_058825</name>
</gene>